<dbReference type="AlphaFoldDB" id="A0A392T2W2"/>
<feature type="non-terminal residue" evidence="1">
    <location>
        <position position="40"/>
    </location>
</feature>
<keyword evidence="2" id="KW-1185">Reference proteome</keyword>
<organism evidence="1 2">
    <name type="scientific">Trifolium medium</name>
    <dbReference type="NCBI Taxonomy" id="97028"/>
    <lineage>
        <taxon>Eukaryota</taxon>
        <taxon>Viridiplantae</taxon>
        <taxon>Streptophyta</taxon>
        <taxon>Embryophyta</taxon>
        <taxon>Tracheophyta</taxon>
        <taxon>Spermatophyta</taxon>
        <taxon>Magnoliopsida</taxon>
        <taxon>eudicotyledons</taxon>
        <taxon>Gunneridae</taxon>
        <taxon>Pentapetalae</taxon>
        <taxon>rosids</taxon>
        <taxon>fabids</taxon>
        <taxon>Fabales</taxon>
        <taxon>Fabaceae</taxon>
        <taxon>Papilionoideae</taxon>
        <taxon>50 kb inversion clade</taxon>
        <taxon>NPAAA clade</taxon>
        <taxon>Hologalegina</taxon>
        <taxon>IRL clade</taxon>
        <taxon>Trifolieae</taxon>
        <taxon>Trifolium</taxon>
    </lineage>
</organism>
<dbReference type="EMBL" id="LXQA010496582">
    <property type="protein sequence ID" value="MCI55451.1"/>
    <property type="molecule type" value="Genomic_DNA"/>
</dbReference>
<evidence type="ECO:0000313" key="2">
    <source>
        <dbReference type="Proteomes" id="UP000265520"/>
    </source>
</evidence>
<proteinExistence type="predicted"/>
<comment type="caution">
    <text evidence="1">The sequence shown here is derived from an EMBL/GenBank/DDBJ whole genome shotgun (WGS) entry which is preliminary data.</text>
</comment>
<sequence>MLSQPPRLRGWWRLKMQCTVALLQRLTGGFKYMEGRNTEE</sequence>
<accession>A0A392T2W2</accession>
<protein>
    <submittedName>
        <fullName evidence="1">Uncharacterized protein</fullName>
    </submittedName>
</protein>
<reference evidence="1 2" key="1">
    <citation type="journal article" date="2018" name="Front. Plant Sci.">
        <title>Red Clover (Trifolium pratense) and Zigzag Clover (T. medium) - A Picture of Genomic Similarities and Differences.</title>
        <authorList>
            <person name="Dluhosova J."/>
            <person name="Istvanek J."/>
            <person name="Nedelnik J."/>
            <person name="Repkova J."/>
        </authorList>
    </citation>
    <scope>NUCLEOTIDE SEQUENCE [LARGE SCALE GENOMIC DNA]</scope>
    <source>
        <strain evidence="2">cv. 10/8</strain>
        <tissue evidence="1">Leaf</tissue>
    </source>
</reference>
<evidence type="ECO:0000313" key="1">
    <source>
        <dbReference type="EMBL" id="MCI55451.1"/>
    </source>
</evidence>
<dbReference type="Proteomes" id="UP000265520">
    <property type="component" value="Unassembled WGS sequence"/>
</dbReference>
<name>A0A392T2W2_9FABA</name>